<gene>
    <name evidence="3" type="ORF">PENSOL_c026G02408</name>
</gene>
<accession>A0A1V6QZ45</accession>
<keyword evidence="2" id="KW-1133">Transmembrane helix</keyword>
<dbReference type="EMBL" id="MDYO01000026">
    <property type="protein sequence ID" value="OQD94421.1"/>
    <property type="molecule type" value="Genomic_DNA"/>
</dbReference>
<evidence type="ECO:0000256" key="1">
    <source>
        <dbReference type="SAM" id="MobiDB-lite"/>
    </source>
</evidence>
<proteinExistence type="predicted"/>
<feature type="transmembrane region" description="Helical" evidence="2">
    <location>
        <begin position="6"/>
        <end position="33"/>
    </location>
</feature>
<protein>
    <submittedName>
        <fullName evidence="3">Uncharacterized protein</fullName>
    </submittedName>
</protein>
<feature type="compositionally biased region" description="Low complexity" evidence="1">
    <location>
        <begin position="128"/>
        <end position="143"/>
    </location>
</feature>
<keyword evidence="4" id="KW-1185">Reference proteome</keyword>
<evidence type="ECO:0000256" key="2">
    <source>
        <dbReference type="SAM" id="Phobius"/>
    </source>
</evidence>
<evidence type="ECO:0000313" key="3">
    <source>
        <dbReference type="EMBL" id="OQD94421.1"/>
    </source>
</evidence>
<feature type="compositionally biased region" description="Low complexity" evidence="1">
    <location>
        <begin position="153"/>
        <end position="183"/>
    </location>
</feature>
<feature type="region of interest" description="Disordered" evidence="1">
    <location>
        <begin position="104"/>
        <end position="230"/>
    </location>
</feature>
<dbReference type="AlphaFoldDB" id="A0A1V6QZ45"/>
<dbReference type="Proteomes" id="UP000191612">
    <property type="component" value="Unassembled WGS sequence"/>
</dbReference>
<organism evidence="3 4">
    <name type="scientific">Penicillium solitum</name>
    <dbReference type="NCBI Taxonomy" id="60172"/>
    <lineage>
        <taxon>Eukaryota</taxon>
        <taxon>Fungi</taxon>
        <taxon>Dikarya</taxon>
        <taxon>Ascomycota</taxon>
        <taxon>Pezizomycotina</taxon>
        <taxon>Eurotiomycetes</taxon>
        <taxon>Eurotiomycetidae</taxon>
        <taxon>Eurotiales</taxon>
        <taxon>Aspergillaceae</taxon>
        <taxon>Penicillium</taxon>
    </lineage>
</organism>
<comment type="caution">
    <text evidence="3">The sequence shown here is derived from an EMBL/GenBank/DDBJ whole genome shotgun (WGS) entry which is preliminary data.</text>
</comment>
<dbReference type="STRING" id="60172.A0A1V6QZ45"/>
<keyword evidence="2" id="KW-0472">Membrane</keyword>
<name>A0A1V6QZ45_9EURO</name>
<keyword evidence="2" id="KW-0812">Transmembrane</keyword>
<feature type="region of interest" description="Disordered" evidence="1">
    <location>
        <begin position="243"/>
        <end position="283"/>
    </location>
</feature>
<feature type="compositionally biased region" description="Low complexity" evidence="1">
    <location>
        <begin position="269"/>
        <end position="283"/>
    </location>
</feature>
<reference evidence="4" key="1">
    <citation type="journal article" date="2017" name="Nat. Microbiol.">
        <title>Global analysis of biosynthetic gene clusters reveals vast potential of secondary metabolite production in Penicillium species.</title>
        <authorList>
            <person name="Nielsen J.C."/>
            <person name="Grijseels S."/>
            <person name="Prigent S."/>
            <person name="Ji B."/>
            <person name="Dainat J."/>
            <person name="Nielsen K.F."/>
            <person name="Frisvad J.C."/>
            <person name="Workman M."/>
            <person name="Nielsen J."/>
        </authorList>
    </citation>
    <scope>NUCLEOTIDE SEQUENCE [LARGE SCALE GENOMIC DNA]</scope>
    <source>
        <strain evidence="4">IBT 29525</strain>
    </source>
</reference>
<evidence type="ECO:0000313" key="4">
    <source>
        <dbReference type="Proteomes" id="UP000191612"/>
    </source>
</evidence>
<feature type="compositionally biased region" description="Polar residues" evidence="1">
    <location>
        <begin position="184"/>
        <end position="230"/>
    </location>
</feature>
<sequence length="349" mass="37131">MTNGDYGKLAIATAAILGILTLGALIYLVVWYIRRRLRARRLRRQQSQGNDQFDQSAVSLAEDTSRTLDDFLLKDIQPERSSIMFSRSGSGSPSITIIIDDADNADHCKHPPQPPPQPYLTKQDTTPSSSADTHTSTQTSTQESDPDDLRSDQTQWSSSGQRSSSTTPRASISSSAIPTSRSSQIWSTTSDSTPSDQAQRGSSGQHSLTTTPRASISSSVIPTAGSSQVWTTTSAGTERFSLLSQSSNHSRRPESPAGPSAARSSQLYARRSSASGAPSGPASAGVLLSASRIFNEAETSRMAYSRNIDSAGPMSPTSPVSPVLVDVSPDGDIPQWTSVPATPFPFGHV</sequence>